<evidence type="ECO:0000256" key="5">
    <source>
        <dbReference type="ARBA" id="ARBA00022840"/>
    </source>
</evidence>
<dbReference type="InterPro" id="IPR030616">
    <property type="entry name" value="Aur-like"/>
</dbReference>
<dbReference type="InterPro" id="IPR000719">
    <property type="entry name" value="Prot_kinase_dom"/>
</dbReference>
<feature type="region of interest" description="Disordered" evidence="10">
    <location>
        <begin position="89"/>
        <end position="123"/>
    </location>
</feature>
<comment type="catalytic activity">
    <reaction evidence="6">
        <text>L-threonyl-[protein] + ATP = O-phospho-L-threonyl-[protein] + ADP + H(+)</text>
        <dbReference type="Rhea" id="RHEA:46608"/>
        <dbReference type="Rhea" id="RHEA-COMP:11060"/>
        <dbReference type="Rhea" id="RHEA-COMP:11605"/>
        <dbReference type="ChEBI" id="CHEBI:15378"/>
        <dbReference type="ChEBI" id="CHEBI:30013"/>
        <dbReference type="ChEBI" id="CHEBI:30616"/>
        <dbReference type="ChEBI" id="CHEBI:61977"/>
        <dbReference type="ChEBI" id="CHEBI:456216"/>
        <dbReference type="EC" id="2.7.11.1"/>
    </reaction>
</comment>
<dbReference type="PANTHER" id="PTHR24350">
    <property type="entry name" value="SERINE/THREONINE-PROTEIN KINASE IAL-RELATED"/>
    <property type="match status" value="1"/>
</dbReference>
<feature type="domain" description="Protein kinase" evidence="11">
    <location>
        <begin position="148"/>
        <end position="241"/>
    </location>
</feature>
<dbReference type="InterPro" id="IPR017441">
    <property type="entry name" value="Protein_kinase_ATP_BS"/>
</dbReference>
<feature type="binding site" evidence="8">
    <location>
        <begin position="227"/>
        <end position="229"/>
    </location>
    <ligand>
        <name>ATP</name>
        <dbReference type="ChEBI" id="CHEBI:30616"/>
    </ligand>
</feature>
<keyword evidence="1" id="KW-0723">Serine/threonine-protein kinase</keyword>
<accession>A0AAV4H327</accession>
<dbReference type="GO" id="GO:0005524">
    <property type="term" value="F:ATP binding"/>
    <property type="evidence" value="ECO:0007669"/>
    <property type="project" value="UniProtKB-UniRule"/>
</dbReference>
<proteinExistence type="predicted"/>
<dbReference type="InterPro" id="IPR011009">
    <property type="entry name" value="Kinase-like_dom_sf"/>
</dbReference>
<dbReference type="FunFam" id="3.30.200.20:FF:000042">
    <property type="entry name" value="Aurora kinase A"/>
    <property type="match status" value="1"/>
</dbReference>
<name>A0AAV4H327_9GAST</name>
<dbReference type="GO" id="GO:0004674">
    <property type="term" value="F:protein serine/threonine kinase activity"/>
    <property type="evidence" value="ECO:0007669"/>
    <property type="project" value="UniProtKB-KW"/>
</dbReference>
<comment type="caution">
    <text evidence="12">The sequence shown here is derived from an EMBL/GenBank/DDBJ whole genome shotgun (WGS) entry which is preliminary data.</text>
</comment>
<feature type="binding site" evidence="9">
    <location>
        <position position="182"/>
    </location>
    <ligand>
        <name>ATP</name>
        <dbReference type="ChEBI" id="CHEBI:30616"/>
    </ligand>
</feature>
<evidence type="ECO:0000256" key="7">
    <source>
        <dbReference type="ARBA" id="ARBA00048679"/>
    </source>
</evidence>
<dbReference type="Gene3D" id="1.10.510.10">
    <property type="entry name" value="Transferase(Phosphotransferase) domain 1"/>
    <property type="match status" value="1"/>
</dbReference>
<protein>
    <submittedName>
        <fullName evidence="12">Hormonally up-regulated Neu-associated kinase</fullName>
    </submittedName>
</protein>
<comment type="catalytic activity">
    <reaction evidence="7">
        <text>L-seryl-[protein] + ATP = O-phospho-L-seryl-[protein] + ADP + H(+)</text>
        <dbReference type="Rhea" id="RHEA:17989"/>
        <dbReference type="Rhea" id="RHEA-COMP:9863"/>
        <dbReference type="Rhea" id="RHEA-COMP:11604"/>
        <dbReference type="ChEBI" id="CHEBI:15378"/>
        <dbReference type="ChEBI" id="CHEBI:29999"/>
        <dbReference type="ChEBI" id="CHEBI:30616"/>
        <dbReference type="ChEBI" id="CHEBI:83421"/>
        <dbReference type="ChEBI" id="CHEBI:456216"/>
        <dbReference type="EC" id="2.7.11.1"/>
    </reaction>
</comment>
<feature type="compositionally biased region" description="Basic and acidic residues" evidence="10">
    <location>
        <begin position="100"/>
        <end position="109"/>
    </location>
</feature>
<evidence type="ECO:0000259" key="11">
    <source>
        <dbReference type="PROSITE" id="PS50011"/>
    </source>
</evidence>
<evidence type="ECO:0000256" key="4">
    <source>
        <dbReference type="ARBA" id="ARBA00022777"/>
    </source>
</evidence>
<keyword evidence="5 8" id="KW-0067">ATP-binding</keyword>
<dbReference type="Proteomes" id="UP000762676">
    <property type="component" value="Unassembled WGS sequence"/>
</dbReference>
<evidence type="ECO:0000256" key="2">
    <source>
        <dbReference type="ARBA" id="ARBA00022679"/>
    </source>
</evidence>
<dbReference type="PROSITE" id="PS00107">
    <property type="entry name" value="PROTEIN_KINASE_ATP"/>
    <property type="match status" value="1"/>
</dbReference>
<reference evidence="12 13" key="1">
    <citation type="journal article" date="2021" name="Elife">
        <title>Chloroplast acquisition without the gene transfer in kleptoplastic sea slugs, Plakobranchus ocellatus.</title>
        <authorList>
            <person name="Maeda T."/>
            <person name="Takahashi S."/>
            <person name="Yoshida T."/>
            <person name="Shimamura S."/>
            <person name="Takaki Y."/>
            <person name="Nagai Y."/>
            <person name="Toyoda A."/>
            <person name="Suzuki Y."/>
            <person name="Arimoto A."/>
            <person name="Ishii H."/>
            <person name="Satoh N."/>
            <person name="Nishiyama T."/>
            <person name="Hasebe M."/>
            <person name="Maruyama T."/>
            <person name="Minagawa J."/>
            <person name="Obokata J."/>
            <person name="Shigenobu S."/>
        </authorList>
    </citation>
    <scope>NUCLEOTIDE SEQUENCE [LARGE SCALE GENOMIC DNA]</scope>
</reference>
<evidence type="ECO:0000256" key="3">
    <source>
        <dbReference type="ARBA" id="ARBA00022741"/>
    </source>
</evidence>
<evidence type="ECO:0000256" key="6">
    <source>
        <dbReference type="ARBA" id="ARBA00047899"/>
    </source>
</evidence>
<keyword evidence="4 12" id="KW-0418">Kinase</keyword>
<evidence type="ECO:0000256" key="8">
    <source>
        <dbReference type="PIRSR" id="PIRSR630616-2"/>
    </source>
</evidence>
<keyword evidence="3 8" id="KW-0547">Nucleotide-binding</keyword>
<keyword evidence="2" id="KW-0808">Transferase</keyword>
<keyword evidence="13" id="KW-1185">Reference proteome</keyword>
<dbReference type="EMBL" id="BMAT01005396">
    <property type="protein sequence ID" value="GFR92588.1"/>
    <property type="molecule type" value="Genomic_DNA"/>
</dbReference>
<evidence type="ECO:0000256" key="9">
    <source>
        <dbReference type="PROSITE-ProRule" id="PRU10141"/>
    </source>
</evidence>
<gene>
    <name evidence="12" type="ORF">ElyMa_002622400</name>
</gene>
<dbReference type="Pfam" id="PF00069">
    <property type="entry name" value="Pkinase"/>
    <property type="match status" value="1"/>
</dbReference>
<dbReference type="AlphaFoldDB" id="A0AAV4H327"/>
<sequence>MTELVATHPMVVQRETQIGSDGENFITHDFVTVGGNEIYPAPPTDSVSNNLTISTENRKMIRVASQSHDQEGDIPEVLCIHQLSTTYPGAMTSPVEDSNPEQKDFRDDGTIENNDEEKAHSISDESYTNLLDISRGYDEGRCKKVGQYLLGRTIGEGSYGKIRLATHLISKQRVAVKVVAKKTLVQNEAARRHFRREALMLQRLHHPHVTRLYQALETGNCYYLVFELAPGGSLLHVLSRQ</sequence>
<organism evidence="12 13">
    <name type="scientific">Elysia marginata</name>
    <dbReference type="NCBI Taxonomy" id="1093978"/>
    <lineage>
        <taxon>Eukaryota</taxon>
        <taxon>Metazoa</taxon>
        <taxon>Spiralia</taxon>
        <taxon>Lophotrochozoa</taxon>
        <taxon>Mollusca</taxon>
        <taxon>Gastropoda</taxon>
        <taxon>Heterobranchia</taxon>
        <taxon>Euthyneura</taxon>
        <taxon>Panpulmonata</taxon>
        <taxon>Sacoglossa</taxon>
        <taxon>Placobranchoidea</taxon>
        <taxon>Plakobranchidae</taxon>
        <taxon>Elysia</taxon>
    </lineage>
</organism>
<feature type="binding site" evidence="8">
    <location>
        <position position="177"/>
    </location>
    <ligand>
        <name>ATP</name>
        <dbReference type="ChEBI" id="CHEBI:30616"/>
    </ligand>
</feature>
<dbReference type="SUPFAM" id="SSF56112">
    <property type="entry name" value="Protein kinase-like (PK-like)"/>
    <property type="match status" value="1"/>
</dbReference>
<evidence type="ECO:0000256" key="10">
    <source>
        <dbReference type="SAM" id="MobiDB-lite"/>
    </source>
</evidence>
<evidence type="ECO:0000313" key="13">
    <source>
        <dbReference type="Proteomes" id="UP000762676"/>
    </source>
</evidence>
<dbReference type="PROSITE" id="PS50011">
    <property type="entry name" value="PROTEIN_KINASE_DOM"/>
    <property type="match status" value="1"/>
</dbReference>
<evidence type="ECO:0000313" key="12">
    <source>
        <dbReference type="EMBL" id="GFR92588.1"/>
    </source>
</evidence>
<evidence type="ECO:0000256" key="1">
    <source>
        <dbReference type="ARBA" id="ARBA00022527"/>
    </source>
</evidence>